<comment type="caution">
    <text evidence="2">The sequence shown here is derived from an EMBL/GenBank/DDBJ whole genome shotgun (WGS) entry which is preliminary data.</text>
</comment>
<reference evidence="2 3" key="1">
    <citation type="journal article" date="2021" name="Commun. Biol.">
        <title>The genome of Shorea leprosula (Dipterocarpaceae) highlights the ecological relevance of drought in aseasonal tropical rainforests.</title>
        <authorList>
            <person name="Ng K.K.S."/>
            <person name="Kobayashi M.J."/>
            <person name="Fawcett J.A."/>
            <person name="Hatakeyama M."/>
            <person name="Paape T."/>
            <person name="Ng C.H."/>
            <person name="Ang C.C."/>
            <person name="Tnah L.H."/>
            <person name="Lee C.T."/>
            <person name="Nishiyama T."/>
            <person name="Sese J."/>
            <person name="O'Brien M.J."/>
            <person name="Copetti D."/>
            <person name="Mohd Noor M.I."/>
            <person name="Ong R.C."/>
            <person name="Putra M."/>
            <person name="Sireger I.Z."/>
            <person name="Indrioko S."/>
            <person name="Kosugi Y."/>
            <person name="Izuno A."/>
            <person name="Isagi Y."/>
            <person name="Lee S.L."/>
            <person name="Shimizu K.K."/>
        </authorList>
    </citation>
    <scope>NUCLEOTIDE SEQUENCE [LARGE SCALE GENOMIC DNA]</scope>
    <source>
        <tissue evidence="2">Leaf</tissue>
    </source>
</reference>
<feature type="transmembrane region" description="Helical" evidence="1">
    <location>
        <begin position="61"/>
        <end position="81"/>
    </location>
</feature>
<evidence type="ECO:0000313" key="3">
    <source>
        <dbReference type="Proteomes" id="UP001054252"/>
    </source>
</evidence>
<protein>
    <submittedName>
        <fullName evidence="2">Uncharacterized protein</fullName>
    </submittedName>
</protein>
<sequence length="97" mass="10833">MRAISMGIYMMATDLKCRGTEFFLYVLGRVGLVAFAGLRVSLTLGLCLWASLTYKSSSNPAVPKIVSMSVLFLFCLFSFFFEQGGIFWGRENITTVH</sequence>
<dbReference type="Proteomes" id="UP001054252">
    <property type="component" value="Unassembled WGS sequence"/>
</dbReference>
<dbReference type="EMBL" id="BPVZ01000020">
    <property type="protein sequence ID" value="GKV03593.1"/>
    <property type="molecule type" value="Genomic_DNA"/>
</dbReference>
<organism evidence="2 3">
    <name type="scientific">Rubroshorea leprosula</name>
    <dbReference type="NCBI Taxonomy" id="152421"/>
    <lineage>
        <taxon>Eukaryota</taxon>
        <taxon>Viridiplantae</taxon>
        <taxon>Streptophyta</taxon>
        <taxon>Embryophyta</taxon>
        <taxon>Tracheophyta</taxon>
        <taxon>Spermatophyta</taxon>
        <taxon>Magnoliopsida</taxon>
        <taxon>eudicotyledons</taxon>
        <taxon>Gunneridae</taxon>
        <taxon>Pentapetalae</taxon>
        <taxon>rosids</taxon>
        <taxon>malvids</taxon>
        <taxon>Malvales</taxon>
        <taxon>Dipterocarpaceae</taxon>
        <taxon>Rubroshorea</taxon>
    </lineage>
</organism>
<name>A0AAV5J0J1_9ROSI</name>
<gene>
    <name evidence="2" type="ORF">SLEP1_g15868</name>
</gene>
<evidence type="ECO:0000256" key="1">
    <source>
        <dbReference type="SAM" id="Phobius"/>
    </source>
</evidence>
<feature type="transmembrane region" description="Helical" evidence="1">
    <location>
        <begin position="21"/>
        <end position="41"/>
    </location>
</feature>
<proteinExistence type="predicted"/>
<keyword evidence="1" id="KW-0472">Membrane</keyword>
<evidence type="ECO:0000313" key="2">
    <source>
        <dbReference type="EMBL" id="GKV03593.1"/>
    </source>
</evidence>
<dbReference type="AlphaFoldDB" id="A0AAV5J0J1"/>
<keyword evidence="1" id="KW-0812">Transmembrane</keyword>
<keyword evidence="1" id="KW-1133">Transmembrane helix</keyword>
<keyword evidence="3" id="KW-1185">Reference proteome</keyword>
<accession>A0AAV5J0J1</accession>